<sequence>MISIFVIVVFSSILVGMAISVSAFGTGGKRAKMFENIYFSVEDVDRIGVVYTKKGDYSAILKMENPVRKYSADIDSYYDFTT</sequence>
<protein>
    <submittedName>
        <fullName evidence="1">Plasmid transfer protein</fullName>
    </submittedName>
</protein>
<reference evidence="1" key="1">
    <citation type="journal article" date="2013" name="Environ. Microbiol.">
        <title>Microbiota from the distal guts of lean and obese adolescents exhibit partial functional redundancy besides clear differences in community structure.</title>
        <authorList>
            <person name="Ferrer M."/>
            <person name="Ruiz A."/>
            <person name="Lanza F."/>
            <person name="Haange S.B."/>
            <person name="Oberbach A."/>
            <person name="Till H."/>
            <person name="Bargiela R."/>
            <person name="Campoy C."/>
            <person name="Segura M.T."/>
            <person name="Richter M."/>
            <person name="von Bergen M."/>
            <person name="Seifert J."/>
            <person name="Suarez A."/>
        </authorList>
    </citation>
    <scope>NUCLEOTIDE SEQUENCE</scope>
</reference>
<proteinExistence type="predicted"/>
<comment type="caution">
    <text evidence="1">The sequence shown here is derived from an EMBL/GenBank/DDBJ whole genome shotgun (WGS) entry which is preliminary data.</text>
</comment>
<organism evidence="1">
    <name type="scientific">human gut metagenome</name>
    <dbReference type="NCBI Taxonomy" id="408170"/>
    <lineage>
        <taxon>unclassified sequences</taxon>
        <taxon>metagenomes</taxon>
        <taxon>organismal metagenomes</taxon>
    </lineage>
</organism>
<name>K1RX37_9ZZZZ</name>
<evidence type="ECO:0000313" key="1">
    <source>
        <dbReference type="EMBL" id="EKC49883.1"/>
    </source>
</evidence>
<dbReference type="EMBL" id="AJWY01012458">
    <property type="protein sequence ID" value="EKC49883.1"/>
    <property type="molecule type" value="Genomic_DNA"/>
</dbReference>
<dbReference type="AlphaFoldDB" id="K1RX37"/>
<accession>K1RX37</accession>
<gene>
    <name evidence="1" type="ORF">LEA_18173</name>
</gene>